<proteinExistence type="predicted"/>
<dbReference type="PANTHER" id="PTHR11070:SF45">
    <property type="entry name" value="DNA 3'-5' HELICASE"/>
    <property type="match status" value="1"/>
</dbReference>
<comment type="caution">
    <text evidence="11">The sequence shown here is derived from an EMBL/GenBank/DDBJ whole genome shotgun (WGS) entry which is preliminary data.</text>
</comment>
<dbReference type="InterPro" id="IPR027417">
    <property type="entry name" value="P-loop_NTPase"/>
</dbReference>
<evidence type="ECO:0000256" key="2">
    <source>
        <dbReference type="ARBA" id="ARBA00022801"/>
    </source>
</evidence>
<keyword evidence="11" id="KW-0540">Nuclease</keyword>
<evidence type="ECO:0000256" key="7">
    <source>
        <dbReference type="ARBA" id="ARBA00034808"/>
    </source>
</evidence>
<dbReference type="RefSeq" id="WP_344989286.1">
    <property type="nucleotide sequence ID" value="NZ_BAABFR010000001.1"/>
</dbReference>
<evidence type="ECO:0000256" key="4">
    <source>
        <dbReference type="ARBA" id="ARBA00022840"/>
    </source>
</evidence>
<keyword evidence="1 9" id="KW-0547">Nucleotide-binding</keyword>
<feature type="binding site" evidence="9">
    <location>
        <begin position="285"/>
        <end position="292"/>
    </location>
    <ligand>
        <name>ATP</name>
        <dbReference type="ChEBI" id="CHEBI:30616"/>
    </ligand>
</feature>
<dbReference type="PANTHER" id="PTHR11070">
    <property type="entry name" value="UVRD / RECB / PCRA DNA HELICASE FAMILY MEMBER"/>
    <property type="match status" value="1"/>
</dbReference>
<gene>
    <name evidence="11" type="ORF">GCM10023147_00740</name>
</gene>
<keyword evidence="2 9" id="KW-0378">Hydrolase</keyword>
<organism evidence="11 12">
    <name type="scientific">Tsukamurella soli</name>
    <dbReference type="NCBI Taxonomy" id="644556"/>
    <lineage>
        <taxon>Bacteria</taxon>
        <taxon>Bacillati</taxon>
        <taxon>Actinomycetota</taxon>
        <taxon>Actinomycetes</taxon>
        <taxon>Mycobacteriales</taxon>
        <taxon>Tsukamurellaceae</taxon>
        <taxon>Tsukamurella</taxon>
    </lineage>
</organism>
<comment type="catalytic activity">
    <reaction evidence="8">
        <text>ATP + H2O = ADP + phosphate + H(+)</text>
        <dbReference type="Rhea" id="RHEA:13065"/>
        <dbReference type="ChEBI" id="CHEBI:15377"/>
        <dbReference type="ChEBI" id="CHEBI:15378"/>
        <dbReference type="ChEBI" id="CHEBI:30616"/>
        <dbReference type="ChEBI" id="CHEBI:43474"/>
        <dbReference type="ChEBI" id="CHEBI:456216"/>
        <dbReference type="EC" id="5.6.2.4"/>
    </reaction>
</comment>
<sequence length="740" mass="80631">MPTLVWASNNRAMPKLDKSIDSKLVTFLTKLSADDTLPGLHIEPIHGSADRRVRTGRVDKFWRAVLFRLDTPHDPTYIYMGVWPHDDAIALAKTSRLQINPATKVAEAIMGELDGVDDRRKRVSVPDDGTVGRAITRPQPGYLESAGYTSAELVERLGFEPDVAAAVVGAPDENAAWALGDHLAPWQADALLNLLTGTSLDTITEQLELQRAAVTTSSSPQSEDEQLAEALRHPAARMQFAFIEDDAELRRVIEGGDFAAWRTFLHPEQRALVERSFSGPARVSGGAGTGKTVVAIHRAALLARRDPTARIVLTTFNRTLADNLRRDVALLAPDLPVHNRIGDPGIYVGGIDSLASAVLRRTPDQSAATAALLGSPTKKLGPDRRRTDHIWREAARTVGNLEPRLATPAFLDAEYTAVVLANRIITLERYLTIPRPGRRVRLSRAQRMAVWHIVEEFRRRSVEARAATYAEVLALAAEQVRIDGARGATVADHVVVDEAQDLGPTHWRLLRALVPEGPDDLFIAEDGHQRIYGQPVTLKHLGVHIVGRATRLTLNYRTTAQNLAFALGILAGAQFADITDEPDSTTGYRSARRGPAPELVECASTAAEVDTVVGRVAAWLDDVTAPGSVAVLTRTSKDRDTFTAALQSHGISAAAVDSDPAPEGAVQVLTMHRAKGMEFRRVILAAVTERHLPSDTVVCSVPDEERNDALLRERSLLYVAATRARDEVVVTWSGPRSSLL</sequence>
<evidence type="ECO:0000313" key="11">
    <source>
        <dbReference type="EMBL" id="GAA4382685.1"/>
    </source>
</evidence>
<evidence type="ECO:0000259" key="10">
    <source>
        <dbReference type="PROSITE" id="PS51198"/>
    </source>
</evidence>
<dbReference type="EC" id="5.6.2.4" evidence="7"/>
<evidence type="ECO:0000256" key="6">
    <source>
        <dbReference type="ARBA" id="ARBA00034617"/>
    </source>
</evidence>
<evidence type="ECO:0000256" key="3">
    <source>
        <dbReference type="ARBA" id="ARBA00022806"/>
    </source>
</evidence>
<evidence type="ECO:0000256" key="8">
    <source>
        <dbReference type="ARBA" id="ARBA00048988"/>
    </source>
</evidence>
<keyword evidence="12" id="KW-1185">Reference proteome</keyword>
<evidence type="ECO:0000256" key="1">
    <source>
        <dbReference type="ARBA" id="ARBA00022741"/>
    </source>
</evidence>
<keyword evidence="5" id="KW-0413">Isomerase</keyword>
<protein>
    <recommendedName>
        <fullName evidence="7">DNA 3'-5' helicase</fullName>
        <ecNumber evidence="7">5.6.2.4</ecNumber>
    </recommendedName>
</protein>
<keyword evidence="11" id="KW-0269">Exonuclease</keyword>
<dbReference type="GO" id="GO:0004527">
    <property type="term" value="F:exonuclease activity"/>
    <property type="evidence" value="ECO:0007669"/>
    <property type="project" value="UniProtKB-KW"/>
</dbReference>
<dbReference type="Pfam" id="PF00580">
    <property type="entry name" value="UvrD-helicase"/>
    <property type="match status" value="1"/>
</dbReference>
<dbReference type="SUPFAM" id="SSF52540">
    <property type="entry name" value="P-loop containing nucleoside triphosphate hydrolases"/>
    <property type="match status" value="1"/>
</dbReference>
<keyword evidence="3 9" id="KW-0347">Helicase</keyword>
<name>A0ABP8J0L1_9ACTN</name>
<dbReference type="InterPro" id="IPR014017">
    <property type="entry name" value="DNA_helicase_UvrD-like_C"/>
</dbReference>
<dbReference type="Proteomes" id="UP001500635">
    <property type="component" value="Unassembled WGS sequence"/>
</dbReference>
<dbReference type="InterPro" id="IPR000212">
    <property type="entry name" value="DNA_helicase_UvrD/REP"/>
</dbReference>
<keyword evidence="4 9" id="KW-0067">ATP-binding</keyword>
<dbReference type="EMBL" id="BAABFR010000001">
    <property type="protein sequence ID" value="GAA4382685.1"/>
    <property type="molecule type" value="Genomic_DNA"/>
</dbReference>
<evidence type="ECO:0000256" key="5">
    <source>
        <dbReference type="ARBA" id="ARBA00023235"/>
    </source>
</evidence>
<dbReference type="PROSITE" id="PS51198">
    <property type="entry name" value="UVRD_HELICASE_ATP_BIND"/>
    <property type="match status" value="1"/>
</dbReference>
<evidence type="ECO:0000256" key="9">
    <source>
        <dbReference type="PROSITE-ProRule" id="PRU00560"/>
    </source>
</evidence>
<feature type="domain" description="UvrD-like helicase ATP-binding" evidence="10">
    <location>
        <begin position="264"/>
        <end position="591"/>
    </location>
</feature>
<evidence type="ECO:0000313" key="12">
    <source>
        <dbReference type="Proteomes" id="UP001500635"/>
    </source>
</evidence>
<dbReference type="InterPro" id="IPR014016">
    <property type="entry name" value="UvrD-like_ATP-bd"/>
</dbReference>
<reference evidence="12" key="1">
    <citation type="journal article" date="2019" name="Int. J. Syst. Evol. Microbiol.">
        <title>The Global Catalogue of Microorganisms (GCM) 10K type strain sequencing project: providing services to taxonomists for standard genome sequencing and annotation.</title>
        <authorList>
            <consortium name="The Broad Institute Genomics Platform"/>
            <consortium name="The Broad Institute Genome Sequencing Center for Infectious Disease"/>
            <person name="Wu L."/>
            <person name="Ma J."/>
        </authorList>
    </citation>
    <scope>NUCLEOTIDE SEQUENCE [LARGE SCALE GENOMIC DNA]</scope>
    <source>
        <strain evidence="12">JCM 17688</strain>
    </source>
</reference>
<dbReference type="Gene3D" id="3.40.50.300">
    <property type="entry name" value="P-loop containing nucleotide triphosphate hydrolases"/>
    <property type="match status" value="2"/>
</dbReference>
<dbReference type="Pfam" id="PF13361">
    <property type="entry name" value="UvrD_C"/>
    <property type="match status" value="1"/>
</dbReference>
<comment type="catalytic activity">
    <reaction evidence="6">
        <text>Couples ATP hydrolysis with the unwinding of duplex DNA by translocating in the 3'-5' direction.</text>
        <dbReference type="EC" id="5.6.2.4"/>
    </reaction>
</comment>
<accession>A0ABP8J0L1</accession>